<evidence type="ECO:0000313" key="2">
    <source>
        <dbReference type="Proteomes" id="UP001499979"/>
    </source>
</evidence>
<sequence length="167" mass="18431">MTPADVYIDFFERVLENGVAVVGGLDDDTLAHRPTPDANSIAWLVWHAARVQDAQIADVAGTEQVWFTEGWVDRFGLDLDPNDHGYGHTSEQVGKVRASGELLADYLRACHEATVAYLRTLSDFDLDRIVDERWDPPVSLGVRLVSIADDDAQHVGQAAYLRGLLDA</sequence>
<name>A0ABN1UNK4_9ACTN</name>
<dbReference type="EMBL" id="BAAAJE010000026">
    <property type="protein sequence ID" value="GAA1159875.1"/>
    <property type="molecule type" value="Genomic_DNA"/>
</dbReference>
<protein>
    <submittedName>
        <fullName evidence="1">Mycothiol transferase</fullName>
    </submittedName>
</protein>
<keyword evidence="1" id="KW-0808">Transferase</keyword>
<dbReference type="Pfam" id="PF04978">
    <property type="entry name" value="MST"/>
    <property type="match status" value="1"/>
</dbReference>
<evidence type="ECO:0000313" key="1">
    <source>
        <dbReference type="EMBL" id="GAA1159875.1"/>
    </source>
</evidence>
<dbReference type="SUPFAM" id="SSF109854">
    <property type="entry name" value="DinB/YfiT-like putative metalloenzymes"/>
    <property type="match status" value="1"/>
</dbReference>
<dbReference type="GO" id="GO:0016740">
    <property type="term" value="F:transferase activity"/>
    <property type="evidence" value="ECO:0007669"/>
    <property type="project" value="UniProtKB-KW"/>
</dbReference>
<keyword evidence="2" id="KW-1185">Reference proteome</keyword>
<gene>
    <name evidence="1" type="ORF">GCM10009606_42480</name>
</gene>
<dbReference type="NCBIfam" id="NF047843">
    <property type="entry name" value="MST_Rv0443"/>
    <property type="match status" value="1"/>
</dbReference>
<dbReference type="RefSeq" id="WP_343909982.1">
    <property type="nucleotide sequence ID" value="NZ_BAAAJE010000026.1"/>
</dbReference>
<accession>A0ABN1UNK4</accession>
<dbReference type="InterPro" id="IPR034660">
    <property type="entry name" value="DinB/YfiT-like"/>
</dbReference>
<dbReference type="Proteomes" id="UP001499979">
    <property type="component" value="Unassembled WGS sequence"/>
</dbReference>
<dbReference type="InterPro" id="IPR007061">
    <property type="entry name" value="MST-like"/>
</dbReference>
<comment type="caution">
    <text evidence="1">The sequence shown here is derived from an EMBL/GenBank/DDBJ whole genome shotgun (WGS) entry which is preliminary data.</text>
</comment>
<dbReference type="Gene3D" id="1.20.120.450">
    <property type="entry name" value="dinb family like domain"/>
    <property type="match status" value="1"/>
</dbReference>
<reference evidence="2" key="1">
    <citation type="journal article" date="2019" name="Int. J. Syst. Evol. Microbiol.">
        <title>The Global Catalogue of Microorganisms (GCM) 10K type strain sequencing project: providing services to taxonomists for standard genome sequencing and annotation.</title>
        <authorList>
            <consortium name="The Broad Institute Genomics Platform"/>
            <consortium name="The Broad Institute Genome Sequencing Center for Infectious Disease"/>
            <person name="Wu L."/>
            <person name="Ma J."/>
        </authorList>
    </citation>
    <scope>NUCLEOTIDE SEQUENCE [LARGE SCALE GENOMIC DNA]</scope>
    <source>
        <strain evidence="2">JCM 11813</strain>
    </source>
</reference>
<organism evidence="1 2">
    <name type="scientific">Nocardioides aquiterrae</name>
    <dbReference type="NCBI Taxonomy" id="203799"/>
    <lineage>
        <taxon>Bacteria</taxon>
        <taxon>Bacillati</taxon>
        <taxon>Actinomycetota</taxon>
        <taxon>Actinomycetes</taxon>
        <taxon>Propionibacteriales</taxon>
        <taxon>Nocardioidaceae</taxon>
        <taxon>Nocardioides</taxon>
    </lineage>
</organism>
<proteinExistence type="predicted"/>